<proteinExistence type="inferred from homology"/>
<name>A0A9D4XMM5_PEA</name>
<dbReference type="GO" id="GO:0008194">
    <property type="term" value="F:UDP-glycosyltransferase activity"/>
    <property type="evidence" value="ECO:0007669"/>
    <property type="project" value="InterPro"/>
</dbReference>
<evidence type="ECO:0000256" key="3">
    <source>
        <dbReference type="ARBA" id="ARBA00022679"/>
    </source>
</evidence>
<dbReference type="InterPro" id="IPR002213">
    <property type="entry name" value="UDP_glucos_trans"/>
</dbReference>
<keyword evidence="2 4" id="KW-0328">Glycosyltransferase</keyword>
<dbReference type="EC" id="2.4.1.-" evidence="5"/>
<comment type="caution">
    <text evidence="6">The sequence shown here is derived from an EMBL/GenBank/DDBJ whole genome shotgun (WGS) entry which is preliminary data.</text>
</comment>
<accession>A0A9D4XMM5</accession>
<sequence>MQARSLNGCEISDDRDERLNMGCLNWSTIFLELKLKTEIGSGTGTWRQVGRLKVQRNRLPNALSRGADGGTTPLVALIVDSFAVEALKFAKEFNMLSYIYYPGAATALSLSLYLPKLDDETSCEYRDLSEPIKIPGCVPLHGRDLYAPAQDRSIQAYKLLLQRVKKFRFVDGVLVNSFLEMEMGPIKALTEEGSDNPPVYPVGPIIQTVTNSGDGLECLAWLDKQKPCSVLYVSFGSGGTLSQEQIVELALGLELSNKKFLWVVREPNSSSSSAAYVSVSVQNDVDDPLQFLPPGFIERTKEQGMVIPSWAPQIQILGHRSVGGFLTHCGWNSTLESVMHGVPLITWPLFAEQKMNAVLLSEGLKVGLRPTVHENDLVERVQIAELIKCLMEGEEGGKLCNNMKELQEAATNALKEDGASIKIIYQLVLKWRNLVQENQL</sequence>
<dbReference type="Gramene" id="Psat04G0622200-T1">
    <property type="protein sequence ID" value="KAI5423147.1"/>
    <property type="gene ID" value="KIW84_046222"/>
</dbReference>
<keyword evidence="7" id="KW-1185">Reference proteome</keyword>
<dbReference type="PANTHER" id="PTHR48045:SF23">
    <property type="entry name" value="GLYCOSYLTRANSFERASE"/>
    <property type="match status" value="1"/>
</dbReference>
<evidence type="ECO:0000256" key="2">
    <source>
        <dbReference type="ARBA" id="ARBA00022676"/>
    </source>
</evidence>
<evidence type="ECO:0000256" key="1">
    <source>
        <dbReference type="ARBA" id="ARBA00009995"/>
    </source>
</evidence>
<evidence type="ECO:0000256" key="4">
    <source>
        <dbReference type="RuleBase" id="RU003718"/>
    </source>
</evidence>
<dbReference type="Gene3D" id="3.40.50.2000">
    <property type="entry name" value="Glycogen Phosphorylase B"/>
    <property type="match status" value="2"/>
</dbReference>
<keyword evidence="3 4" id="KW-0808">Transferase</keyword>
<comment type="similarity">
    <text evidence="1 4">Belongs to the UDP-glycosyltransferase family.</text>
</comment>
<dbReference type="PANTHER" id="PTHR48045">
    <property type="entry name" value="UDP-GLYCOSYLTRANSFERASE 72B1"/>
    <property type="match status" value="1"/>
</dbReference>
<dbReference type="Pfam" id="PF00201">
    <property type="entry name" value="UDPGT"/>
    <property type="match status" value="1"/>
</dbReference>
<dbReference type="Proteomes" id="UP001058974">
    <property type="component" value="Chromosome 4"/>
</dbReference>
<gene>
    <name evidence="6" type="ORF">KIW84_046222</name>
</gene>
<dbReference type="PROSITE" id="PS00375">
    <property type="entry name" value="UDPGT"/>
    <property type="match status" value="1"/>
</dbReference>
<evidence type="ECO:0000256" key="5">
    <source>
        <dbReference type="RuleBase" id="RU362057"/>
    </source>
</evidence>
<organism evidence="6 7">
    <name type="scientific">Pisum sativum</name>
    <name type="common">Garden pea</name>
    <name type="synonym">Lathyrus oleraceus</name>
    <dbReference type="NCBI Taxonomy" id="3888"/>
    <lineage>
        <taxon>Eukaryota</taxon>
        <taxon>Viridiplantae</taxon>
        <taxon>Streptophyta</taxon>
        <taxon>Embryophyta</taxon>
        <taxon>Tracheophyta</taxon>
        <taxon>Spermatophyta</taxon>
        <taxon>Magnoliopsida</taxon>
        <taxon>eudicotyledons</taxon>
        <taxon>Gunneridae</taxon>
        <taxon>Pentapetalae</taxon>
        <taxon>rosids</taxon>
        <taxon>fabids</taxon>
        <taxon>Fabales</taxon>
        <taxon>Fabaceae</taxon>
        <taxon>Papilionoideae</taxon>
        <taxon>50 kb inversion clade</taxon>
        <taxon>NPAAA clade</taxon>
        <taxon>Hologalegina</taxon>
        <taxon>IRL clade</taxon>
        <taxon>Fabeae</taxon>
        <taxon>Lathyrus</taxon>
    </lineage>
</organism>
<dbReference type="InterPro" id="IPR035595">
    <property type="entry name" value="UDP_glycos_trans_CS"/>
</dbReference>
<evidence type="ECO:0000313" key="6">
    <source>
        <dbReference type="EMBL" id="KAI5423147.1"/>
    </source>
</evidence>
<dbReference type="SUPFAM" id="SSF53756">
    <property type="entry name" value="UDP-Glycosyltransferase/glycogen phosphorylase"/>
    <property type="match status" value="1"/>
</dbReference>
<dbReference type="AlphaFoldDB" id="A0A9D4XMM5"/>
<reference evidence="6 7" key="1">
    <citation type="journal article" date="2022" name="Nat. Genet.">
        <title>Improved pea reference genome and pan-genome highlight genomic features and evolutionary characteristics.</title>
        <authorList>
            <person name="Yang T."/>
            <person name="Liu R."/>
            <person name="Luo Y."/>
            <person name="Hu S."/>
            <person name="Wang D."/>
            <person name="Wang C."/>
            <person name="Pandey M.K."/>
            <person name="Ge S."/>
            <person name="Xu Q."/>
            <person name="Li N."/>
            <person name="Li G."/>
            <person name="Huang Y."/>
            <person name="Saxena R.K."/>
            <person name="Ji Y."/>
            <person name="Li M."/>
            <person name="Yan X."/>
            <person name="He Y."/>
            <person name="Liu Y."/>
            <person name="Wang X."/>
            <person name="Xiang C."/>
            <person name="Varshney R.K."/>
            <person name="Ding H."/>
            <person name="Gao S."/>
            <person name="Zong X."/>
        </authorList>
    </citation>
    <scope>NUCLEOTIDE SEQUENCE [LARGE SCALE GENOMIC DNA]</scope>
    <source>
        <strain evidence="6 7">cv. Zhongwan 6</strain>
    </source>
</reference>
<protein>
    <recommendedName>
        <fullName evidence="5">Glycosyltransferase</fullName>
        <ecNumber evidence="5">2.4.1.-</ecNumber>
    </recommendedName>
</protein>
<dbReference type="FunFam" id="3.40.50.2000:FF:000051">
    <property type="entry name" value="Glycosyltransferase"/>
    <property type="match status" value="1"/>
</dbReference>
<evidence type="ECO:0000313" key="7">
    <source>
        <dbReference type="Proteomes" id="UP001058974"/>
    </source>
</evidence>
<dbReference type="EMBL" id="JAMSHJ010000004">
    <property type="protein sequence ID" value="KAI5423147.1"/>
    <property type="molecule type" value="Genomic_DNA"/>
</dbReference>
<dbReference type="CDD" id="cd03784">
    <property type="entry name" value="GT1_Gtf-like"/>
    <property type="match status" value="1"/>
</dbReference>